<evidence type="ECO:0000256" key="1">
    <source>
        <dbReference type="SAM" id="Phobius"/>
    </source>
</evidence>
<dbReference type="EMBL" id="FOGV01000017">
    <property type="protein sequence ID" value="SES15249.1"/>
    <property type="molecule type" value="Genomic_DNA"/>
</dbReference>
<keyword evidence="4" id="KW-1185">Reference proteome</keyword>
<dbReference type="Gene3D" id="3.40.50.720">
    <property type="entry name" value="NAD(P)-binding Rossmann-like Domain"/>
    <property type="match status" value="1"/>
</dbReference>
<protein>
    <submittedName>
        <fullName evidence="3">2-dehydropantoate 2-reductase</fullName>
    </submittedName>
</protein>
<gene>
    <name evidence="3" type="ORF">SAMN05444126_11717</name>
</gene>
<organism evidence="3 4">
    <name type="scientific">Salisediminibacterium halotolerans</name>
    <dbReference type="NCBI Taxonomy" id="517425"/>
    <lineage>
        <taxon>Bacteria</taxon>
        <taxon>Bacillati</taxon>
        <taxon>Bacillota</taxon>
        <taxon>Bacilli</taxon>
        <taxon>Bacillales</taxon>
        <taxon>Bacillaceae</taxon>
        <taxon>Salisediminibacterium</taxon>
    </lineage>
</organism>
<evidence type="ECO:0000313" key="4">
    <source>
        <dbReference type="Proteomes" id="UP000199318"/>
    </source>
</evidence>
<dbReference type="SUPFAM" id="SSF51735">
    <property type="entry name" value="NAD(P)-binding Rossmann-fold domains"/>
    <property type="match status" value="1"/>
</dbReference>
<sequence length="388" mass="43157">MNANDKLDIDYEDNHGFKSFKGVTGMRATRILICGAGPFGSLFAERLTEAGHDVTLMARGERLKELEEHGVVIENSKTGESTAVRVPLTERLEPDDAFDLVIVTMRKNQALELLPQLAENDRVPVFLFMMNNASGFEELIRKLGRERVMIGFPLPGGARSGEAMKMLPVDEKNPWTIPLGEADGSMRMRTVKVAEILASMRGYKVQLRSDMDAWLKTHVALLIPAFVPAVYAAGTDLERFTRTRDARILCVRGIKEALRELRASGTPITPKELRILEYIPEPTLAFYLGQAVKLDMFKVSLEHLKAAPDEMAQLADEFNRLTSGVKMASPALDQLSGYFDGTEPELKDGAKDIPVKWGGFAASALLKTAVIAGGYYLWRRSRKNHHDH</sequence>
<name>A0A1H9V0X5_9BACI</name>
<evidence type="ECO:0000313" key="3">
    <source>
        <dbReference type="EMBL" id="SES15249.1"/>
    </source>
</evidence>
<dbReference type="InterPro" id="IPR013332">
    <property type="entry name" value="KPR_N"/>
</dbReference>
<dbReference type="InterPro" id="IPR036291">
    <property type="entry name" value="NAD(P)-bd_dom_sf"/>
</dbReference>
<keyword evidence="1" id="KW-0472">Membrane</keyword>
<feature type="domain" description="Ketopantoate reductase N-terminal" evidence="2">
    <location>
        <begin position="31"/>
        <end position="152"/>
    </location>
</feature>
<proteinExistence type="predicted"/>
<keyword evidence="1" id="KW-0812">Transmembrane</keyword>
<dbReference type="Pfam" id="PF02558">
    <property type="entry name" value="ApbA"/>
    <property type="match status" value="1"/>
</dbReference>
<reference evidence="4" key="1">
    <citation type="submission" date="2016-10" db="EMBL/GenBank/DDBJ databases">
        <authorList>
            <person name="de Groot N.N."/>
        </authorList>
    </citation>
    <scope>NUCLEOTIDE SEQUENCE [LARGE SCALE GENOMIC DNA]</scope>
    <source>
        <strain evidence="4">10nlg</strain>
    </source>
</reference>
<evidence type="ECO:0000259" key="2">
    <source>
        <dbReference type="Pfam" id="PF02558"/>
    </source>
</evidence>
<accession>A0A1H9V0X5</accession>
<dbReference type="STRING" id="1464123.SAMN05444126_11717"/>
<comment type="caution">
    <text evidence="3">The sequence shown here is derived from an EMBL/GenBank/DDBJ whole genome shotgun (WGS) entry which is preliminary data.</text>
</comment>
<feature type="transmembrane region" description="Helical" evidence="1">
    <location>
        <begin position="357"/>
        <end position="378"/>
    </location>
</feature>
<dbReference type="AlphaFoldDB" id="A0A1H9V0X5"/>
<dbReference type="Proteomes" id="UP000199318">
    <property type="component" value="Unassembled WGS sequence"/>
</dbReference>
<keyword evidence="1" id="KW-1133">Transmembrane helix</keyword>